<dbReference type="Proteomes" id="UP000694865">
    <property type="component" value="Unplaced"/>
</dbReference>
<evidence type="ECO:0000256" key="5">
    <source>
        <dbReference type="ARBA" id="ARBA00023242"/>
    </source>
</evidence>
<evidence type="ECO:0000256" key="1">
    <source>
        <dbReference type="ARBA" id="ARBA00004123"/>
    </source>
</evidence>
<evidence type="ECO:0000256" key="3">
    <source>
        <dbReference type="ARBA" id="ARBA00022705"/>
    </source>
</evidence>
<evidence type="ECO:0000256" key="6">
    <source>
        <dbReference type="PIRNR" id="PIRNR000799"/>
    </source>
</evidence>
<protein>
    <recommendedName>
        <fullName evidence="6">DNA polymerase epsilon subunit</fullName>
    </recommendedName>
    <alternativeName>
        <fullName evidence="6">DNA polymerase II subunit 2</fullName>
    </alternativeName>
</protein>
<reference evidence="10" key="1">
    <citation type="submission" date="2025-08" db="UniProtKB">
        <authorList>
            <consortium name="RefSeq"/>
        </authorList>
    </citation>
    <scope>IDENTIFICATION</scope>
    <source>
        <tissue evidence="10">Testes</tissue>
    </source>
</reference>
<evidence type="ECO:0000313" key="10">
    <source>
        <dbReference type="RefSeq" id="XP_002732910.1"/>
    </source>
</evidence>
<evidence type="ECO:0000256" key="4">
    <source>
        <dbReference type="ARBA" id="ARBA00023125"/>
    </source>
</evidence>
<sequence>MATKLKSEVVSAFKMNGLSLKSDASKFLVEALMTVDDTERYDWIDRLIEAVQKQQLLSPMIDQSTIEKAIHECNADSEEDTDQIFNVINVFNAPHFVYNYARKKFVKSTSVPSLHGNADSKTAIFRERYNILHQRTSRHNLFTAPVTGAPQEQKGKKFQLKPVEFLLGSTSKLGEIIVLGMLTQLKEGKYFLEDPTGAVQLDLSQADFHSGLFTENCFVLAEGWYEDEVFHINAFGFPPPEPADTTRSYFGSINFFGGPSATSVKTSQKLKTIEKDNEDAIFVFLSDVWLDQLQVRQKLQALFSGFADVPPTAFVFCGNFSSAPYGSHHIKALKDSLHELSVILTEFPTLVKESKFVFVPGPQDPGPGHILPRPPLSECITEEFRKKVPTSIFATNPCRIQYCTQEIVVFKEDIVNKMCRNCVRFPSASSEIPAHFAKTVISQGHLCPLPLHVSPIYWAYDNALRIYPLPDLIVFADKYEAFTVNSVNCICTNTGSFPRSDFGFKVYYPSSKQVEDSKIPD</sequence>
<keyword evidence="9" id="KW-1185">Reference proteome</keyword>
<keyword evidence="3 6" id="KW-0235">DNA replication</keyword>
<feature type="domain" description="DNA polymerase alpha/delta/epsilon subunit B" evidence="7">
    <location>
        <begin position="282"/>
        <end position="483"/>
    </location>
</feature>
<dbReference type="Pfam" id="PF04042">
    <property type="entry name" value="DNA_pol_E_B"/>
    <property type="match status" value="1"/>
</dbReference>
<proteinExistence type="inferred from homology"/>
<evidence type="ECO:0000259" key="7">
    <source>
        <dbReference type="Pfam" id="PF04042"/>
    </source>
</evidence>
<gene>
    <name evidence="10" type="primary">LOC100373204</name>
</gene>
<feature type="domain" description="DNA polymerase epsilon subunit B N-terminal" evidence="8">
    <location>
        <begin position="2"/>
        <end position="73"/>
    </location>
</feature>
<dbReference type="InterPro" id="IPR007185">
    <property type="entry name" value="DNA_pol_a/d/e_bsu"/>
</dbReference>
<evidence type="ECO:0000313" key="9">
    <source>
        <dbReference type="Proteomes" id="UP000694865"/>
    </source>
</evidence>
<name>A0ABM0GM13_SACKO</name>
<organism evidence="9 10">
    <name type="scientific">Saccoglossus kowalevskii</name>
    <name type="common">Acorn worm</name>
    <dbReference type="NCBI Taxonomy" id="10224"/>
    <lineage>
        <taxon>Eukaryota</taxon>
        <taxon>Metazoa</taxon>
        <taxon>Hemichordata</taxon>
        <taxon>Enteropneusta</taxon>
        <taxon>Harrimaniidae</taxon>
        <taxon>Saccoglossus</taxon>
    </lineage>
</organism>
<comment type="subcellular location">
    <subcellularLocation>
        <location evidence="1 6">Nucleus</location>
    </subcellularLocation>
</comment>
<dbReference type="GeneID" id="100373204"/>
<evidence type="ECO:0000259" key="8">
    <source>
        <dbReference type="Pfam" id="PF12213"/>
    </source>
</evidence>
<comment type="function">
    <text evidence="6">Participates in DNA repair and in chromosomal DNA replication.</text>
</comment>
<dbReference type="Gene3D" id="1.10.8.60">
    <property type="match status" value="1"/>
</dbReference>
<dbReference type="RefSeq" id="XP_002732910.1">
    <property type="nucleotide sequence ID" value="XM_002732864.2"/>
</dbReference>
<keyword evidence="5 6" id="KW-0539">Nucleus</keyword>
<dbReference type="PANTHER" id="PTHR12708:SF0">
    <property type="entry name" value="DNA POLYMERASE EPSILON SUBUNIT 2"/>
    <property type="match status" value="1"/>
</dbReference>
<dbReference type="PIRSF" id="PIRSF000799">
    <property type="entry name" value="DNA_pol_eps_2"/>
    <property type="match status" value="1"/>
</dbReference>
<dbReference type="Pfam" id="PF12213">
    <property type="entry name" value="Dpoe2NT"/>
    <property type="match status" value="1"/>
</dbReference>
<dbReference type="Gene3D" id="3.60.21.50">
    <property type="match status" value="1"/>
</dbReference>
<dbReference type="InterPro" id="IPR024639">
    <property type="entry name" value="DNA_pol_e_bsu_N"/>
</dbReference>
<dbReference type="InterPro" id="IPR016266">
    <property type="entry name" value="POLE2"/>
</dbReference>
<comment type="similarity">
    <text evidence="2 6">Belongs to the DNA polymerase epsilon subunit B family.</text>
</comment>
<evidence type="ECO:0000256" key="2">
    <source>
        <dbReference type="ARBA" id="ARBA00009560"/>
    </source>
</evidence>
<accession>A0ABM0GM13</accession>
<dbReference type="PANTHER" id="PTHR12708">
    <property type="entry name" value="DNA POLYMERASE EPSILON SUBUNIT B"/>
    <property type="match status" value="1"/>
</dbReference>
<keyword evidence="4 6" id="KW-0238">DNA-binding</keyword>